<dbReference type="OrthoDB" id="1097733at2759"/>
<evidence type="ECO:0000256" key="7">
    <source>
        <dbReference type="RuleBase" id="RU367155"/>
    </source>
</evidence>
<evidence type="ECO:0000256" key="6">
    <source>
        <dbReference type="ARBA" id="ARBA00023242"/>
    </source>
</evidence>
<keyword evidence="6 7" id="KW-0539">Nucleus</keyword>
<protein>
    <recommendedName>
        <fullName evidence="7">Nuclear transcription factor Y subunit</fullName>
    </recommendedName>
</protein>
<comment type="caution">
    <text evidence="9">The sequence shown here is derived from an EMBL/GenBank/DDBJ whole genome shotgun (WGS) entry which is preliminary data.</text>
</comment>
<evidence type="ECO:0000256" key="1">
    <source>
        <dbReference type="ARBA" id="ARBA00004123"/>
    </source>
</evidence>
<comment type="similarity">
    <text evidence="7">Belongs to the NFYA/HAP2 subunit family.</text>
</comment>
<evidence type="ECO:0000313" key="10">
    <source>
        <dbReference type="Proteomes" id="UP000494165"/>
    </source>
</evidence>
<dbReference type="GO" id="GO:0016602">
    <property type="term" value="C:CCAAT-binding factor complex"/>
    <property type="evidence" value="ECO:0007669"/>
    <property type="project" value="InterPro"/>
</dbReference>
<sequence length="371" mass="39449">MALASAGCLVACVRGYNGSTNEKLVLIDRDCGGQGVVVGSTNTQLGHSFVGAGDSPSTSEQFADQSLGKVLSKYPMEVVKMEQQQLTTTDGQQVTVMQAVQGGQPVQVLQVGQGQVLQGSGGQQIMLQTLPQGTQTIQMAPGNIQQQPHLIQTSDGQTFIYQPMVENQGGVVQQTQPTVINLNGNILQIANPTASASSSQQTQAQASTSTASSTIPQSLSNGNYVMQVVPNSSTGSNNVASFQRMPIATNEILEEEPLYVNAKQYRRILKRRQARAKLEAEGRIPKERPKYLHESRHRHAMNRIRGEGGRFHSGSSKKKRNAEAKAAAAAAAAAVNAAQLGQQGDPNSATLTNNTLVIEVQPGGNFDLQGM</sequence>
<evidence type="ECO:0000256" key="4">
    <source>
        <dbReference type="ARBA" id="ARBA00023159"/>
    </source>
</evidence>
<dbReference type="InterPro" id="IPR018362">
    <property type="entry name" value="CCAAT-binding_factor_CS"/>
</dbReference>
<organism evidence="9 10">
    <name type="scientific">Cloeon dipterum</name>
    <dbReference type="NCBI Taxonomy" id="197152"/>
    <lineage>
        <taxon>Eukaryota</taxon>
        <taxon>Metazoa</taxon>
        <taxon>Ecdysozoa</taxon>
        <taxon>Arthropoda</taxon>
        <taxon>Hexapoda</taxon>
        <taxon>Insecta</taxon>
        <taxon>Pterygota</taxon>
        <taxon>Palaeoptera</taxon>
        <taxon>Ephemeroptera</taxon>
        <taxon>Pisciforma</taxon>
        <taxon>Baetidae</taxon>
        <taxon>Cloeon</taxon>
    </lineage>
</organism>
<comment type="subcellular location">
    <subcellularLocation>
        <location evidence="1 7">Nucleus</location>
    </subcellularLocation>
</comment>
<dbReference type="AlphaFoldDB" id="A0A8S1BVS6"/>
<proteinExistence type="inferred from homology"/>
<keyword evidence="4" id="KW-0010">Activator</keyword>
<accession>A0A8S1BVS6</accession>
<dbReference type="Pfam" id="PF02045">
    <property type="entry name" value="CBFB_NFYA"/>
    <property type="match status" value="1"/>
</dbReference>
<evidence type="ECO:0000256" key="8">
    <source>
        <dbReference type="SAM" id="MobiDB-lite"/>
    </source>
</evidence>
<evidence type="ECO:0000256" key="2">
    <source>
        <dbReference type="ARBA" id="ARBA00023015"/>
    </source>
</evidence>
<comment type="function">
    <text evidence="7">Component of the sequence-specific heterotrimeric transcription factor (NF-Y) which specifically recognizes a 5'-CCAAT-3' box motif found in the promoters of its target genes.</text>
</comment>
<feature type="compositionally biased region" description="Low complexity" evidence="8">
    <location>
        <begin position="193"/>
        <end position="214"/>
    </location>
</feature>
<dbReference type="EMBL" id="CADEPI010000002">
    <property type="protein sequence ID" value="CAB3359899.1"/>
    <property type="molecule type" value="Genomic_DNA"/>
</dbReference>
<reference evidence="9 10" key="1">
    <citation type="submission" date="2020-04" db="EMBL/GenBank/DDBJ databases">
        <authorList>
            <person name="Alioto T."/>
            <person name="Alioto T."/>
            <person name="Gomez Garrido J."/>
        </authorList>
    </citation>
    <scope>NUCLEOTIDE SEQUENCE [LARGE SCALE GENOMIC DNA]</scope>
</reference>
<dbReference type="Proteomes" id="UP000494165">
    <property type="component" value="Unassembled WGS sequence"/>
</dbReference>
<dbReference type="PROSITE" id="PS51152">
    <property type="entry name" value="NFYA_HAP2_2"/>
    <property type="match status" value="1"/>
</dbReference>
<comment type="subunit">
    <text evidence="7">Heterotrimer.</text>
</comment>
<dbReference type="PANTHER" id="PTHR12632">
    <property type="entry name" value="TRANSCRIPTION FACTOR NF-Y ALPHA-RELATED"/>
    <property type="match status" value="1"/>
</dbReference>
<gene>
    <name evidence="9" type="ORF">CLODIP_2_CD07946</name>
</gene>
<evidence type="ECO:0000256" key="3">
    <source>
        <dbReference type="ARBA" id="ARBA00023125"/>
    </source>
</evidence>
<keyword evidence="2 7" id="KW-0805">Transcription regulation</keyword>
<name>A0A8S1BVS6_9INSE</name>
<keyword evidence="5 7" id="KW-0804">Transcription</keyword>
<dbReference type="GO" id="GO:0003677">
    <property type="term" value="F:DNA binding"/>
    <property type="evidence" value="ECO:0007669"/>
    <property type="project" value="UniProtKB-KW"/>
</dbReference>
<feature type="region of interest" description="Disordered" evidence="8">
    <location>
        <begin position="193"/>
        <end position="218"/>
    </location>
</feature>
<keyword evidence="3 7" id="KW-0238">DNA-binding</keyword>
<evidence type="ECO:0000313" key="9">
    <source>
        <dbReference type="EMBL" id="CAB3359899.1"/>
    </source>
</evidence>
<dbReference type="SMART" id="SM00521">
    <property type="entry name" value="CBF"/>
    <property type="match status" value="1"/>
</dbReference>
<dbReference type="InterPro" id="IPR001289">
    <property type="entry name" value="NFYA"/>
</dbReference>
<dbReference type="GO" id="GO:0003700">
    <property type="term" value="F:DNA-binding transcription factor activity"/>
    <property type="evidence" value="ECO:0007669"/>
    <property type="project" value="UniProtKB-UniRule"/>
</dbReference>
<keyword evidence="10" id="KW-1185">Reference proteome</keyword>
<dbReference type="Gene3D" id="6.10.250.2430">
    <property type="match status" value="1"/>
</dbReference>
<dbReference type="PROSITE" id="PS00686">
    <property type="entry name" value="NFYA_HAP2_1"/>
    <property type="match status" value="1"/>
</dbReference>
<evidence type="ECO:0000256" key="5">
    <source>
        <dbReference type="ARBA" id="ARBA00023163"/>
    </source>
</evidence>
<dbReference type="PRINTS" id="PR00616">
    <property type="entry name" value="CCAATSUBUNTB"/>
</dbReference>